<comment type="caution">
    <text evidence="2">The sequence shown here is derived from an EMBL/GenBank/DDBJ whole genome shotgun (WGS) entry which is preliminary data.</text>
</comment>
<organism evidence="2">
    <name type="scientific">Desulfofervidus auxilii</name>
    <dbReference type="NCBI Taxonomy" id="1621989"/>
    <lineage>
        <taxon>Bacteria</taxon>
        <taxon>Pseudomonadati</taxon>
        <taxon>Thermodesulfobacteriota</taxon>
        <taxon>Candidatus Desulfofervidia</taxon>
        <taxon>Candidatus Desulfofervidales</taxon>
        <taxon>Candidatus Desulfofervidaceae</taxon>
        <taxon>Candidatus Desulfofervidus</taxon>
    </lineage>
</organism>
<dbReference type="Gene3D" id="3.40.50.450">
    <property type="match status" value="1"/>
</dbReference>
<dbReference type="EMBL" id="DRIH01000111">
    <property type="protein sequence ID" value="HEC67841.1"/>
    <property type="molecule type" value="Genomic_DNA"/>
</dbReference>
<dbReference type="SUPFAM" id="SSF52309">
    <property type="entry name" value="N-(deoxy)ribosyltransferase-like"/>
    <property type="match status" value="1"/>
</dbReference>
<reference evidence="2" key="1">
    <citation type="journal article" date="2020" name="mSystems">
        <title>Genome- and Community-Level Interaction Insights into Carbon Utilization and Element Cycling Functions of Hydrothermarchaeota in Hydrothermal Sediment.</title>
        <authorList>
            <person name="Zhou Z."/>
            <person name="Liu Y."/>
            <person name="Xu W."/>
            <person name="Pan J."/>
            <person name="Luo Z.H."/>
            <person name="Li M."/>
        </authorList>
    </citation>
    <scope>NUCLEOTIDE SEQUENCE [LARGE SCALE GENOMIC DNA]</scope>
    <source>
        <strain evidence="2">HyVt-389</strain>
    </source>
</reference>
<dbReference type="InterPro" id="IPR007560">
    <property type="entry name" value="Restrct_endonuc_IV_Mrr"/>
</dbReference>
<name>A0A7C1VUF3_DESA2</name>
<evidence type="ECO:0000313" key="2">
    <source>
        <dbReference type="EMBL" id="HEC67841.1"/>
    </source>
</evidence>
<dbReference type="GO" id="GO:0003677">
    <property type="term" value="F:DNA binding"/>
    <property type="evidence" value="ECO:0007669"/>
    <property type="project" value="InterPro"/>
</dbReference>
<dbReference type="GO" id="GO:0009307">
    <property type="term" value="P:DNA restriction-modification system"/>
    <property type="evidence" value="ECO:0007669"/>
    <property type="project" value="InterPro"/>
</dbReference>
<gene>
    <name evidence="2" type="ORF">ENI35_03390</name>
</gene>
<dbReference type="AlphaFoldDB" id="A0A7C1VUF3"/>
<proteinExistence type="predicted"/>
<dbReference type="Proteomes" id="UP000885738">
    <property type="component" value="Unassembled WGS sequence"/>
</dbReference>
<dbReference type="GO" id="GO:0004519">
    <property type="term" value="F:endonuclease activity"/>
    <property type="evidence" value="ECO:0007669"/>
    <property type="project" value="InterPro"/>
</dbReference>
<feature type="domain" description="Restriction endonuclease type IV Mrr" evidence="1">
    <location>
        <begin position="205"/>
        <end position="319"/>
    </location>
</feature>
<dbReference type="InterPro" id="IPR011335">
    <property type="entry name" value="Restrct_endonuc-II-like"/>
</dbReference>
<protein>
    <recommendedName>
        <fullName evidence="1">Restriction endonuclease type IV Mrr domain-containing protein</fullName>
    </recommendedName>
</protein>
<sequence>MKILLIQDEGVNIDLEKSTTLLNDLCGAIKCESYNIPIRLDSKSTFINLKKEIEILNQKTSSIKRDYTLYLTFRRYVDNYFAHSAKNIMIWSFWGWEYYTNLPLENGLFYIIADILALKLDRSFRHHEITGCIYDFLWNKTGIDMGMKMAHICEGCLTRVKDKLKDKKSLGILSDLIKILDLLSNSSRWGKSVFEVKNDTNLAILDWSTFEDEVAQIYRELGASVKQNVKLAGFQIDIYLEEETPSGQKIRSAVECKFNRKTKVGNRTVNEFYRVIKTLKDAGLVDKGIIVSYSGFSDDAHLVSKTTGIELLLFKDLQQRVKFPKKKVAKSAESIIKEKRAQIKERKAKSPDIFVIMPFSPDLDDVYHLGIREIAEKLNLSCKRVDEMEFVGDILDEIYNSITNARIIIAEATSPNPNVYYELGYAHALGKPVILLTKDVSSTPFDLKMYNHIVYKNIRELRQKLEKRLGVII</sequence>
<dbReference type="Gene3D" id="3.40.1350.10">
    <property type="match status" value="1"/>
</dbReference>
<evidence type="ECO:0000259" key="1">
    <source>
        <dbReference type="Pfam" id="PF04471"/>
    </source>
</evidence>
<dbReference type="SUPFAM" id="SSF52980">
    <property type="entry name" value="Restriction endonuclease-like"/>
    <property type="match status" value="1"/>
</dbReference>
<dbReference type="InterPro" id="IPR011856">
    <property type="entry name" value="tRNA_endonuc-like_dom_sf"/>
</dbReference>
<dbReference type="Pfam" id="PF04471">
    <property type="entry name" value="Mrr_cat"/>
    <property type="match status" value="1"/>
</dbReference>
<accession>A0A7C1VUF3</accession>